<dbReference type="VEuPathDB" id="MicrosporidiaDB:A0H76_2162"/>
<evidence type="ECO:0000313" key="2">
    <source>
        <dbReference type="Proteomes" id="UP000192501"/>
    </source>
</evidence>
<dbReference type="InterPro" id="IPR053164">
    <property type="entry name" value="IS1016-like_transposase"/>
</dbReference>
<sequence>MAASTFLIIIKPVCLPGNVIHSVKLRSYTRINNSNLRFSYFTVNHSETFVNHHTGVHTQNIESVWNKYNYVLKIYKGIVVLR</sequence>
<dbReference type="AlphaFoldDB" id="A0A1X0QFV1"/>
<dbReference type="PANTHER" id="PTHR47163:SF2">
    <property type="entry name" value="SI:DKEY-17M8.2"/>
    <property type="match status" value="1"/>
</dbReference>
<dbReference type="EMBL" id="LTAI01000549">
    <property type="protein sequence ID" value="ORD98627.1"/>
    <property type="molecule type" value="Genomic_DNA"/>
</dbReference>
<accession>A0A1X0QFV1</accession>
<comment type="caution">
    <text evidence="1">The sequence shown here is derived from an EMBL/GenBank/DDBJ whole genome shotgun (WGS) entry which is preliminary data.</text>
</comment>
<dbReference type="PANTHER" id="PTHR47163">
    <property type="entry name" value="DDE_TNP_IS1595 DOMAIN-CONTAINING PROTEIN"/>
    <property type="match status" value="1"/>
</dbReference>
<name>A0A1X0QFV1_9MICR</name>
<dbReference type="Proteomes" id="UP000192501">
    <property type="component" value="Unassembled WGS sequence"/>
</dbReference>
<protein>
    <submittedName>
        <fullName evidence="1">Uncharacterized protein</fullName>
    </submittedName>
</protein>
<evidence type="ECO:0000313" key="1">
    <source>
        <dbReference type="EMBL" id="ORD98627.1"/>
    </source>
</evidence>
<reference evidence="1 2" key="1">
    <citation type="journal article" date="2017" name="Environ. Microbiol.">
        <title>Decay of the glycolytic pathway and adaptation to intranuclear parasitism within Enterocytozoonidae microsporidia.</title>
        <authorList>
            <person name="Wiredu Boakye D."/>
            <person name="Jaroenlak P."/>
            <person name="Prachumwat A."/>
            <person name="Williams T.A."/>
            <person name="Bateman K.S."/>
            <person name="Itsathitphaisarn O."/>
            <person name="Sritunyalucksana K."/>
            <person name="Paszkiewicz K.H."/>
            <person name="Moore K.A."/>
            <person name="Stentiford G.D."/>
            <person name="Williams B.A."/>
        </authorList>
    </citation>
    <scope>NUCLEOTIDE SEQUENCE [LARGE SCALE GENOMIC DNA]</scope>
    <source>
        <strain evidence="2">canceri</strain>
    </source>
</reference>
<organism evidence="1 2">
    <name type="scientific">Hepatospora eriocheir</name>
    <dbReference type="NCBI Taxonomy" id="1081669"/>
    <lineage>
        <taxon>Eukaryota</taxon>
        <taxon>Fungi</taxon>
        <taxon>Fungi incertae sedis</taxon>
        <taxon>Microsporidia</taxon>
        <taxon>Hepatosporidae</taxon>
        <taxon>Hepatospora</taxon>
    </lineage>
</organism>
<proteinExistence type="predicted"/>
<gene>
    <name evidence="1" type="ORF">A0H76_2162</name>
</gene>
<dbReference type="VEuPathDB" id="MicrosporidiaDB:HERIO_2566"/>